<dbReference type="Proteomes" id="UP000694389">
    <property type="component" value="Unassembled WGS sequence"/>
</dbReference>
<dbReference type="FunFam" id="3.30.160.60:FF:000100">
    <property type="entry name" value="Zinc finger 45-like"/>
    <property type="match status" value="2"/>
</dbReference>
<dbReference type="AlphaFoldDB" id="A0A8P4KA80"/>
<name>A0A8P4KA80_DICLA</name>
<evidence type="ECO:0000256" key="5">
    <source>
        <dbReference type="ARBA" id="ARBA00022771"/>
    </source>
</evidence>
<evidence type="ECO:0000313" key="15">
    <source>
        <dbReference type="Proteomes" id="UP000694389"/>
    </source>
</evidence>
<dbReference type="PROSITE" id="PS00028">
    <property type="entry name" value="ZINC_FINGER_C2H2_1"/>
    <property type="match status" value="9"/>
</dbReference>
<feature type="region of interest" description="Disordered" evidence="12">
    <location>
        <begin position="286"/>
        <end position="339"/>
    </location>
</feature>
<dbReference type="Pfam" id="PF00096">
    <property type="entry name" value="zf-C2H2"/>
    <property type="match status" value="4"/>
</dbReference>
<dbReference type="FunFam" id="3.30.160.60:FF:002343">
    <property type="entry name" value="Zinc finger protein 33A"/>
    <property type="match status" value="1"/>
</dbReference>
<evidence type="ECO:0000256" key="9">
    <source>
        <dbReference type="ARBA" id="ARBA00023163"/>
    </source>
</evidence>
<keyword evidence="6" id="KW-0862">Zinc</keyword>
<dbReference type="GeneTree" id="ENSGT00940000162287"/>
<organism evidence="14 15">
    <name type="scientific">Dicentrarchus labrax</name>
    <name type="common">European seabass</name>
    <name type="synonym">Morone labrax</name>
    <dbReference type="NCBI Taxonomy" id="13489"/>
    <lineage>
        <taxon>Eukaryota</taxon>
        <taxon>Metazoa</taxon>
        <taxon>Chordata</taxon>
        <taxon>Craniata</taxon>
        <taxon>Vertebrata</taxon>
        <taxon>Euteleostomi</taxon>
        <taxon>Actinopterygii</taxon>
        <taxon>Neopterygii</taxon>
        <taxon>Teleostei</taxon>
        <taxon>Neoteleostei</taxon>
        <taxon>Acanthomorphata</taxon>
        <taxon>Eupercaria</taxon>
        <taxon>Moronidae</taxon>
        <taxon>Dicentrarchus</taxon>
    </lineage>
</organism>
<evidence type="ECO:0000256" key="8">
    <source>
        <dbReference type="ARBA" id="ARBA00023125"/>
    </source>
</evidence>
<evidence type="ECO:0000256" key="4">
    <source>
        <dbReference type="ARBA" id="ARBA00022737"/>
    </source>
</evidence>
<feature type="domain" description="C2H2-type" evidence="13">
    <location>
        <begin position="263"/>
        <end position="290"/>
    </location>
</feature>
<dbReference type="PANTHER" id="PTHR24393:SF34">
    <property type="entry name" value="PR_SET DOMAIN 13"/>
    <property type="match status" value="1"/>
</dbReference>
<evidence type="ECO:0000256" key="3">
    <source>
        <dbReference type="ARBA" id="ARBA00022723"/>
    </source>
</evidence>
<evidence type="ECO:0000256" key="1">
    <source>
        <dbReference type="ARBA" id="ARBA00004123"/>
    </source>
</evidence>
<dbReference type="Ensembl" id="ENSDLAT00005086398.1">
    <property type="protein sequence ID" value="ENSDLAP00005065730.1"/>
    <property type="gene ID" value="ENSDLAG00005015515.2"/>
</dbReference>
<keyword evidence="5 11" id="KW-0863">Zinc-finger</keyword>
<keyword evidence="4" id="KW-0677">Repeat</keyword>
<feature type="domain" description="C2H2-type" evidence="13">
    <location>
        <begin position="347"/>
        <end position="374"/>
    </location>
</feature>
<keyword evidence="15" id="KW-1185">Reference proteome</keyword>
<comment type="subcellular location">
    <subcellularLocation>
        <location evidence="1">Nucleus</location>
    </subcellularLocation>
</comment>
<dbReference type="GO" id="GO:0008270">
    <property type="term" value="F:zinc ion binding"/>
    <property type="evidence" value="ECO:0007669"/>
    <property type="project" value="UniProtKB-KW"/>
</dbReference>
<keyword evidence="9" id="KW-0804">Transcription</keyword>
<feature type="compositionally biased region" description="Basic and acidic residues" evidence="12">
    <location>
        <begin position="319"/>
        <end position="339"/>
    </location>
</feature>
<sequence>MSQQTPKYNSFMCFCCHWHKAINDIRQRLHRQLLVLSVVQIHYSDDYGNHNMQGGVDTGTLESSCLTGNHEELRIVSVHGRGEGPLQEASDTLFTASELQAFSSLSPEHNVTHDSLLNFTTGATDRAPMRVMQDNSVGLASTALKIPVAVADDHVGHPSHVGQFPQQQNVFPHTVNKSLDCSFCGERFLSREDLIVHRATHTGESPIPCSYCGKSFVNKTTLTIHMRIHTGEKPYACMQCGKRFTQNGSLKIHLRTHSGEKPYTCNQCTASFNNPSNLRRHMITHTNGHECTDPTNEPTGLKRRGRNLTGKVQKNPLKSKREERKIETTESKSTEQETVENRGEKRYSCRFCHKVFDTQFGRSVHVRSHKKCRGCKKEFPFPSVLRCHKPFCAKLKKLLEKKFPCNLCNKKFHSRCRLGDHMRVHTGEKPFPCSMCPKKFRINQSLKLHILRIHKDQVNSSETNGDLAWTKPLEVIEDNREDLISSSKDPAHAINHNKVHKERNPDRKLGQKWQTMGKRCSDGYMCLLCQKVMKHKYLLTEHFRIHTGEKPFKCDRCPAKFRSYGQLKVHKKKCGKPMIQCEKCEKKFPTQMRHDKHVSKYHRDWSHFCKVCGKGFFMEGRLRNHMERHQ</sequence>
<reference evidence="14" key="2">
    <citation type="submission" date="2025-09" db="UniProtKB">
        <authorList>
            <consortium name="Ensembl"/>
        </authorList>
    </citation>
    <scope>IDENTIFICATION</scope>
</reference>
<dbReference type="SMART" id="SM00355">
    <property type="entry name" value="ZnF_C2H2"/>
    <property type="match status" value="11"/>
</dbReference>
<feature type="domain" description="C2H2-type" evidence="13">
    <location>
        <begin position="207"/>
        <end position="234"/>
    </location>
</feature>
<evidence type="ECO:0000259" key="13">
    <source>
        <dbReference type="PROSITE" id="PS50157"/>
    </source>
</evidence>
<dbReference type="Gene3D" id="3.30.160.60">
    <property type="entry name" value="Classic Zinc Finger"/>
    <property type="match status" value="9"/>
</dbReference>
<feature type="domain" description="C2H2-type" evidence="13">
    <location>
        <begin position="431"/>
        <end position="459"/>
    </location>
</feature>
<dbReference type="GO" id="GO:0000978">
    <property type="term" value="F:RNA polymerase II cis-regulatory region sequence-specific DNA binding"/>
    <property type="evidence" value="ECO:0007669"/>
    <property type="project" value="TreeGrafter"/>
</dbReference>
<feature type="domain" description="C2H2-type" evidence="13">
    <location>
        <begin position="403"/>
        <end position="430"/>
    </location>
</feature>
<evidence type="ECO:0000256" key="11">
    <source>
        <dbReference type="PROSITE-ProRule" id="PRU00042"/>
    </source>
</evidence>
<dbReference type="SUPFAM" id="SSF57667">
    <property type="entry name" value="beta-beta-alpha zinc fingers"/>
    <property type="match status" value="6"/>
</dbReference>
<dbReference type="GO" id="GO:0001228">
    <property type="term" value="F:DNA-binding transcription activator activity, RNA polymerase II-specific"/>
    <property type="evidence" value="ECO:0007669"/>
    <property type="project" value="TreeGrafter"/>
</dbReference>
<keyword evidence="3" id="KW-0479">Metal-binding</keyword>
<protein>
    <recommendedName>
        <fullName evidence="13">C2H2-type domain-containing protein</fullName>
    </recommendedName>
</protein>
<dbReference type="PROSITE" id="PS50157">
    <property type="entry name" value="ZINC_FINGER_C2H2_2"/>
    <property type="match status" value="9"/>
</dbReference>
<feature type="domain" description="C2H2-type" evidence="13">
    <location>
        <begin position="607"/>
        <end position="630"/>
    </location>
</feature>
<dbReference type="GO" id="GO:0005634">
    <property type="term" value="C:nucleus"/>
    <property type="evidence" value="ECO:0007669"/>
    <property type="project" value="UniProtKB-SubCell"/>
</dbReference>
<keyword evidence="8" id="KW-0238">DNA-binding</keyword>
<proteinExistence type="inferred from homology"/>
<feature type="domain" description="C2H2-type" evidence="13">
    <location>
        <begin position="524"/>
        <end position="551"/>
    </location>
</feature>
<evidence type="ECO:0000313" key="14">
    <source>
        <dbReference type="Ensembl" id="ENSDLAP00005065730.1"/>
    </source>
</evidence>
<feature type="domain" description="C2H2-type" evidence="13">
    <location>
        <begin position="235"/>
        <end position="262"/>
    </location>
</feature>
<dbReference type="FunFam" id="3.30.160.60:FF:001732">
    <property type="entry name" value="Zgc:162936"/>
    <property type="match status" value="1"/>
</dbReference>
<evidence type="ECO:0000256" key="7">
    <source>
        <dbReference type="ARBA" id="ARBA00023015"/>
    </source>
</evidence>
<evidence type="ECO:0000256" key="6">
    <source>
        <dbReference type="ARBA" id="ARBA00022833"/>
    </source>
</evidence>
<dbReference type="PANTHER" id="PTHR24393">
    <property type="entry name" value="ZINC FINGER PROTEIN"/>
    <property type="match status" value="1"/>
</dbReference>
<keyword evidence="10" id="KW-0539">Nucleus</keyword>
<dbReference type="GO" id="GO:0005694">
    <property type="term" value="C:chromosome"/>
    <property type="evidence" value="ECO:0007669"/>
    <property type="project" value="UniProtKB-ARBA"/>
</dbReference>
<dbReference type="InterPro" id="IPR013087">
    <property type="entry name" value="Znf_C2H2_type"/>
</dbReference>
<dbReference type="InterPro" id="IPR036236">
    <property type="entry name" value="Znf_C2H2_sf"/>
</dbReference>
<accession>A0A8P4KA80</accession>
<evidence type="ECO:0000256" key="2">
    <source>
        <dbReference type="ARBA" id="ARBA00006991"/>
    </source>
</evidence>
<keyword evidence="7" id="KW-0805">Transcription regulation</keyword>
<reference evidence="14" key="1">
    <citation type="submission" date="2025-08" db="UniProtKB">
        <authorList>
            <consortium name="Ensembl"/>
        </authorList>
    </citation>
    <scope>IDENTIFICATION</scope>
</reference>
<comment type="similarity">
    <text evidence="2">Belongs to the krueppel C2H2-type zinc-finger protein family.</text>
</comment>
<evidence type="ECO:0000256" key="10">
    <source>
        <dbReference type="ARBA" id="ARBA00023242"/>
    </source>
</evidence>
<dbReference type="FunFam" id="3.30.160.60:FF:001480">
    <property type="entry name" value="Si:cabz01071911.3"/>
    <property type="match status" value="1"/>
</dbReference>
<feature type="domain" description="C2H2-type" evidence="13">
    <location>
        <begin position="179"/>
        <end position="206"/>
    </location>
</feature>
<evidence type="ECO:0000256" key="12">
    <source>
        <dbReference type="SAM" id="MobiDB-lite"/>
    </source>
</evidence>